<dbReference type="SUPFAM" id="SSF49879">
    <property type="entry name" value="SMAD/FHA domain"/>
    <property type="match status" value="1"/>
</dbReference>
<feature type="transmembrane region" description="Helical" evidence="1">
    <location>
        <begin position="1083"/>
        <end position="1104"/>
    </location>
</feature>
<dbReference type="Gene3D" id="2.60.200.20">
    <property type="match status" value="1"/>
</dbReference>
<feature type="transmembrane region" description="Helical" evidence="1">
    <location>
        <begin position="1018"/>
        <end position="1041"/>
    </location>
</feature>
<dbReference type="InterPro" id="IPR000253">
    <property type="entry name" value="FHA_dom"/>
</dbReference>
<dbReference type="Proteomes" id="UP000198287">
    <property type="component" value="Unassembled WGS sequence"/>
</dbReference>
<evidence type="ECO:0000256" key="1">
    <source>
        <dbReference type="SAM" id="Phobius"/>
    </source>
</evidence>
<gene>
    <name evidence="3" type="ORF">Fcan01_00990</name>
</gene>
<keyword evidence="1" id="KW-0812">Transmembrane</keyword>
<feature type="domain" description="FHA" evidence="2">
    <location>
        <begin position="81"/>
        <end position="131"/>
    </location>
</feature>
<name>A0A226EUX0_FOLCA</name>
<dbReference type="EMBL" id="LNIX01000001">
    <property type="protein sequence ID" value="OXA61403.1"/>
    <property type="molecule type" value="Genomic_DNA"/>
</dbReference>
<feature type="transmembrane region" description="Helical" evidence="1">
    <location>
        <begin position="1331"/>
        <end position="1360"/>
    </location>
</feature>
<reference evidence="3 4" key="1">
    <citation type="submission" date="2015-12" db="EMBL/GenBank/DDBJ databases">
        <title>The genome of Folsomia candida.</title>
        <authorList>
            <person name="Faddeeva A."/>
            <person name="Derks M.F."/>
            <person name="Anvar Y."/>
            <person name="Smit S."/>
            <person name="Van Straalen N."/>
            <person name="Roelofs D."/>
        </authorList>
    </citation>
    <scope>NUCLEOTIDE SEQUENCE [LARGE SCALE GENOMIC DNA]</scope>
    <source>
        <strain evidence="3 4">VU population</strain>
        <tissue evidence="3">Whole body</tissue>
    </source>
</reference>
<evidence type="ECO:0000313" key="4">
    <source>
        <dbReference type="Proteomes" id="UP000198287"/>
    </source>
</evidence>
<keyword evidence="1" id="KW-1133">Transmembrane helix</keyword>
<organism evidence="3 4">
    <name type="scientific">Folsomia candida</name>
    <name type="common">Springtail</name>
    <dbReference type="NCBI Taxonomy" id="158441"/>
    <lineage>
        <taxon>Eukaryota</taxon>
        <taxon>Metazoa</taxon>
        <taxon>Ecdysozoa</taxon>
        <taxon>Arthropoda</taxon>
        <taxon>Hexapoda</taxon>
        <taxon>Collembola</taxon>
        <taxon>Entomobryomorpha</taxon>
        <taxon>Isotomoidea</taxon>
        <taxon>Isotomidae</taxon>
        <taxon>Proisotominae</taxon>
        <taxon>Folsomia</taxon>
    </lineage>
</organism>
<evidence type="ECO:0000313" key="3">
    <source>
        <dbReference type="EMBL" id="OXA61403.1"/>
    </source>
</evidence>
<sequence length="1370" mass="155736">MCDGKLFLSKYLSSSSTLILDKIGNEGVTKFTNLHALQSIKRENFSEEFCTLFNISGQKYTIGKRFTRRQKKNEFIFCLYSEVGEGSHCEISVERDGSYWITPLEGNATSVNGDEIYEKTQLNHGDYLSLGINCSVEDDMVSYIEIYNQKWGGVPIFLFEQSKTLKISTVNSSRTVPNSQPTNNSSESSIGYNRNIVYTILRYVNLQKLKTLRLVSSLWNSEALSHIKARSIITFDFDSYRDAKESMRFFQYHHEMRTFSHPSWYIRLPLLSNLKDPTVRNILSKFRHDFSVLLNPKKNSHNVKSLRMNGAICSKQDLALRTRLLHGVAQTLEHLEMLGDWGCATLGFPNINFTKLKSVTIAFEILQMDNDKHIANPVTQANDQNKGWCAAFLKILGPTSIKSMGFATSKMLTLLFLDELSKLVESDPSGFTNLREIMVLHSTPEVLRCCLILPQPLTKLELNWLYTKTSGDDNWMGVFQDFEQLIAKHAETLVHLRVILPMLLFPSEIQLPILPRLKHLTILCEGDSGRTLKDRYYKKTFCPRVYFREGCCCKGGADKCYDLYEKYLPSLQYLRLDIKHHFKIAYSRDEEITKCQNLFETFLLQKERKIGTISTCRQLRELHVPYDELENILGITSTHPPPEFTNLLKTLESCLLVLYDYSGTNWALIISIPLVRVKLKVYQTTWENNGTNKTFYSADVDHNFSSSPIAYRATYHVCTFEFHLFPPIEVSSFGIVQFTDRMRIPNINVGYSYIGRLDHYAIPYKISEYNFHKVLITNVTDPKKWGAWAKPLVDGKRGQWSAASLFDVIVIKRTGKNKWNFDDRGGSQFYFLCDVCTPCHAKFILLSKSDLISLVALKAAISGHTVGVVDRTWTINHLSLNGVDIAMQEARLSAAAYHHGRPVKYLNFRKYDSRGMNLDLILFKLAFDNATMTGVETGCEEVPLIESIGDNVKYAKLFRHVYNGQIASTRSNAPLVLMDLFMGQILTYKSEGLEFTTCRAKSSGLVGVSDLATPLDDLTWLLLLLSCTAICVLLSIGYTLLGSDANTFSTTLLLVGCGSLLEQSNAWAKNQSKPKRFSEQFSIPIYSDFAYIICATWILAGLILSNSYKGEYVKRQTVPPTRATYTQFEELIENKFSVYTIPSDASVYINALNQSKPGQDLSMYGKSLSLISIFEYFLEGRDEWGRKYDSNSSDYKMILQLKNITTIPPDYVNISTGYFSFTELIKECNGPKGTALASWTDHVLQVHAHLQAIYPHFAISKSVQPLAKLTKGWALFNWGNDIVLSRISGLMSSGLAEKWYKLSKEKGVTKYIKIAQSLRQAWKKLDFVENMYGICVIFLVLCTISIALLLVELCCSCVLFSRSRMKVIDL</sequence>
<evidence type="ECO:0000259" key="2">
    <source>
        <dbReference type="Pfam" id="PF00498"/>
    </source>
</evidence>
<comment type="caution">
    <text evidence="3">The sequence shown here is derived from an EMBL/GenBank/DDBJ whole genome shotgun (WGS) entry which is preliminary data.</text>
</comment>
<dbReference type="InterPro" id="IPR008984">
    <property type="entry name" value="SMAD_FHA_dom_sf"/>
</dbReference>
<keyword evidence="4" id="KW-1185">Reference proteome</keyword>
<protein>
    <recommendedName>
        <fullName evidence="2">FHA domain-containing protein</fullName>
    </recommendedName>
</protein>
<accession>A0A226EUX0</accession>
<keyword evidence="1" id="KW-0472">Membrane</keyword>
<proteinExistence type="predicted"/>
<dbReference type="Pfam" id="PF00498">
    <property type="entry name" value="FHA"/>
    <property type="match status" value="1"/>
</dbReference>